<gene>
    <name evidence="1" type="ORF">TSAR_009474</name>
</gene>
<evidence type="ECO:0000313" key="1">
    <source>
        <dbReference type="EMBL" id="OXU30007.1"/>
    </source>
</evidence>
<dbReference type="Proteomes" id="UP000215335">
    <property type="component" value="Unassembled WGS sequence"/>
</dbReference>
<organism evidence="1 2">
    <name type="scientific">Trichomalopsis sarcophagae</name>
    <dbReference type="NCBI Taxonomy" id="543379"/>
    <lineage>
        <taxon>Eukaryota</taxon>
        <taxon>Metazoa</taxon>
        <taxon>Ecdysozoa</taxon>
        <taxon>Arthropoda</taxon>
        <taxon>Hexapoda</taxon>
        <taxon>Insecta</taxon>
        <taxon>Pterygota</taxon>
        <taxon>Neoptera</taxon>
        <taxon>Endopterygota</taxon>
        <taxon>Hymenoptera</taxon>
        <taxon>Apocrita</taxon>
        <taxon>Proctotrupomorpha</taxon>
        <taxon>Chalcidoidea</taxon>
        <taxon>Pteromalidae</taxon>
        <taxon>Pteromalinae</taxon>
        <taxon>Trichomalopsis</taxon>
    </lineage>
</organism>
<protein>
    <submittedName>
        <fullName evidence="1">Uncharacterized protein</fullName>
    </submittedName>
</protein>
<accession>A0A232FI63</accession>
<name>A0A232FI63_9HYME</name>
<comment type="caution">
    <text evidence="1">The sequence shown here is derived from an EMBL/GenBank/DDBJ whole genome shotgun (WGS) entry which is preliminary data.</text>
</comment>
<proteinExistence type="predicted"/>
<evidence type="ECO:0000313" key="2">
    <source>
        <dbReference type="Proteomes" id="UP000215335"/>
    </source>
</evidence>
<dbReference type="EMBL" id="NNAY01000210">
    <property type="protein sequence ID" value="OXU30007.1"/>
    <property type="molecule type" value="Genomic_DNA"/>
</dbReference>
<sequence length="137" mass="15200">MDFFELKIVLLTDGFLLFLFFVLSACPSPQGMPRVTKGGWYSGNGQEEQLYSISGLSAERRAPNLASVVGDLPARCIGNFGPRNTPQVYGAVPWAYARDIENLPFNELGKIVSRDLFILLTEVLEIFSFSTKDSEKS</sequence>
<reference evidence="1 2" key="1">
    <citation type="journal article" date="2017" name="Curr. Biol.">
        <title>The Evolution of Venom by Co-option of Single-Copy Genes.</title>
        <authorList>
            <person name="Martinson E.O."/>
            <person name="Mrinalini"/>
            <person name="Kelkar Y.D."/>
            <person name="Chang C.H."/>
            <person name="Werren J.H."/>
        </authorList>
    </citation>
    <scope>NUCLEOTIDE SEQUENCE [LARGE SCALE GENOMIC DNA]</scope>
    <source>
        <strain evidence="1 2">Alberta</strain>
        <tissue evidence="1">Whole body</tissue>
    </source>
</reference>
<keyword evidence="2" id="KW-1185">Reference proteome</keyword>
<dbReference type="PROSITE" id="PS51257">
    <property type="entry name" value="PROKAR_LIPOPROTEIN"/>
    <property type="match status" value="1"/>
</dbReference>
<dbReference type="AlphaFoldDB" id="A0A232FI63"/>